<keyword evidence="1" id="KW-0472">Membrane</keyword>
<dbReference type="PANTHER" id="PTHR37806:SF1">
    <property type="entry name" value="PEPTIDASE C39-LIKE DOMAIN-CONTAINING PROTEIN"/>
    <property type="match status" value="1"/>
</dbReference>
<dbReference type="RefSeq" id="WP_307230436.1">
    <property type="nucleotide sequence ID" value="NZ_JAUSTT010000016.1"/>
</dbReference>
<dbReference type="CDD" id="cd02549">
    <property type="entry name" value="Peptidase_C39A"/>
    <property type="match status" value="1"/>
</dbReference>
<feature type="transmembrane region" description="Helical" evidence="1">
    <location>
        <begin position="6"/>
        <end position="23"/>
    </location>
</feature>
<keyword evidence="4" id="KW-1185">Reference proteome</keyword>
<protein>
    <submittedName>
        <fullName evidence="3">Uncharacterized protein YvpB</fullName>
    </submittedName>
</protein>
<feature type="transmembrane region" description="Helical" evidence="1">
    <location>
        <begin position="30"/>
        <end position="51"/>
    </location>
</feature>
<dbReference type="InterPro" id="IPR039563">
    <property type="entry name" value="Peptidase_C39_single_dom"/>
</dbReference>
<evidence type="ECO:0000256" key="1">
    <source>
        <dbReference type="SAM" id="Phobius"/>
    </source>
</evidence>
<proteinExistence type="predicted"/>
<sequence length="287" mass="33018">MLVFLVLFILIMLFSIVFFFFKYKQKNTIVSGILSFILLLSFGAGIILYGFRDDVLFARSSTTASEEGFSQEQRKLLNEQRIIKIKDAVLIDAPVIPQFPELPRGCEVTSLSMLLHTAGIEVDKMVLAEQVKKDPADRVIKDGNIYFGNPHKGFVGNMYTYEEPGYGVYNEPIYELAEQYLPGKTINLSGQTFEELKIHLSDGRPIWVIINTQYRKLEDSYFQTWHTNDGPIRITMKEHSVIITGYDDQYIYFNDPLTGQKNRKEPMKDFEASWVQMGSQAITYKLE</sequence>
<dbReference type="Gene3D" id="3.90.70.10">
    <property type="entry name" value="Cysteine proteinases"/>
    <property type="match status" value="1"/>
</dbReference>
<evidence type="ECO:0000313" key="4">
    <source>
        <dbReference type="Proteomes" id="UP001223586"/>
    </source>
</evidence>
<dbReference type="Proteomes" id="UP001223586">
    <property type="component" value="Unassembled WGS sequence"/>
</dbReference>
<gene>
    <name evidence="3" type="ORF">J2S08_002768</name>
</gene>
<dbReference type="PANTHER" id="PTHR37806">
    <property type="entry name" value="LMO0724 PROTEIN"/>
    <property type="match status" value="1"/>
</dbReference>
<evidence type="ECO:0000259" key="2">
    <source>
        <dbReference type="Pfam" id="PF13529"/>
    </source>
</evidence>
<name>A0ABT9WVY5_9BACI</name>
<comment type="caution">
    <text evidence="3">The sequence shown here is derived from an EMBL/GenBank/DDBJ whole genome shotgun (WGS) entry which is preliminary data.</text>
</comment>
<keyword evidence="1" id="KW-0812">Transmembrane</keyword>
<accession>A0ABT9WVY5</accession>
<dbReference type="InterPro" id="IPR039564">
    <property type="entry name" value="Peptidase_C39-like"/>
</dbReference>
<evidence type="ECO:0000313" key="3">
    <source>
        <dbReference type="EMBL" id="MDQ0176910.1"/>
    </source>
</evidence>
<dbReference type="EMBL" id="JAUSTT010000016">
    <property type="protein sequence ID" value="MDQ0176910.1"/>
    <property type="molecule type" value="Genomic_DNA"/>
</dbReference>
<reference evidence="3 4" key="1">
    <citation type="submission" date="2023-07" db="EMBL/GenBank/DDBJ databases">
        <title>Genomic Encyclopedia of Type Strains, Phase IV (KMG-IV): sequencing the most valuable type-strain genomes for metagenomic binning, comparative biology and taxonomic classification.</title>
        <authorList>
            <person name="Goeker M."/>
        </authorList>
    </citation>
    <scope>NUCLEOTIDE SEQUENCE [LARGE SCALE GENOMIC DNA]</scope>
    <source>
        <strain evidence="3 4">DSM 23837</strain>
    </source>
</reference>
<keyword evidence="1" id="KW-1133">Transmembrane helix</keyword>
<feature type="domain" description="Peptidase C39-like" evidence="2">
    <location>
        <begin position="92"/>
        <end position="256"/>
    </location>
</feature>
<organism evidence="3 4">
    <name type="scientific">Bacillus chungangensis</name>
    <dbReference type="NCBI Taxonomy" id="587633"/>
    <lineage>
        <taxon>Bacteria</taxon>
        <taxon>Bacillati</taxon>
        <taxon>Bacillota</taxon>
        <taxon>Bacilli</taxon>
        <taxon>Bacillales</taxon>
        <taxon>Bacillaceae</taxon>
        <taxon>Bacillus</taxon>
    </lineage>
</organism>
<dbReference type="Pfam" id="PF13529">
    <property type="entry name" value="Peptidase_C39_2"/>
    <property type="match status" value="1"/>
</dbReference>